<keyword evidence="4" id="KW-0238">DNA-binding</keyword>
<gene>
    <name evidence="4" type="ORF">HKI87_14g75580</name>
</gene>
<evidence type="ECO:0000256" key="1">
    <source>
        <dbReference type="ARBA" id="ARBA00007319"/>
    </source>
</evidence>
<dbReference type="PANTHER" id="PTHR10804">
    <property type="entry name" value="PROTEASE FAMILY M24 METHIONYL AMINOPEPTIDASE, AMINOPEPTIDASE P"/>
    <property type="match status" value="1"/>
</dbReference>
<proteinExistence type="inferred from homology"/>
<dbReference type="InterPro" id="IPR036388">
    <property type="entry name" value="WH-like_DNA-bd_sf"/>
</dbReference>
<comment type="similarity">
    <text evidence="1">Belongs to the peptidase M24 family.</text>
</comment>
<dbReference type="InterPro" id="IPR036005">
    <property type="entry name" value="Creatinase/aminopeptidase-like"/>
</dbReference>
<dbReference type="FunFam" id="1.10.10.10:FF:000029">
    <property type="entry name" value="Proliferation-associated 2G4, a"/>
    <property type="match status" value="1"/>
</dbReference>
<dbReference type="Pfam" id="PF00557">
    <property type="entry name" value="Peptidase_M24"/>
    <property type="match status" value="1"/>
</dbReference>
<dbReference type="NCBIfam" id="TIGR00495">
    <property type="entry name" value="crvDNA_42K"/>
    <property type="match status" value="1"/>
</dbReference>
<sequence>MPSEGTTGYAPQSGFVAQEVEYDEDELDLSDSDVVTKYKAAAEITNKVMGYVLDKVRPGVVVVELCESADALLEQEIQKVFNKPTQEGAIEKGVAFPTCLSINHCCGHFSPMGTDQTVIKEGDLVKVDVGCHIDGWASVAAHSIVAQEDRSKPVTGRAADVIAAARDVFQLALRTIRPPKLNSMAAEDFEAVCNAYGCTMLDGVLTHVQKRFILDGNKVVLNKPTAEQGVDECSFVENEVYAIDILVSTGEGNPKILDEKETSVYKRALDREYQLKMKTSRALFSEINRKYPALPFTLRAIEDQRSAKLGMTELLSRELLHEYPVLYEKQGELVAHFKSTVLLMKNGSDQLSAFPVQNLDTAGKKVEDERIIKKMNESIKKTKRKGGKKKKAKGEAKLAGVE</sequence>
<dbReference type="InterPro" id="IPR000994">
    <property type="entry name" value="Pept_M24"/>
</dbReference>
<dbReference type="InterPro" id="IPR036390">
    <property type="entry name" value="WH_DNA-bd_sf"/>
</dbReference>
<dbReference type="Gene3D" id="1.10.10.10">
    <property type="entry name" value="Winged helix-like DNA-binding domain superfamily/Winged helix DNA-binding domain"/>
    <property type="match status" value="1"/>
</dbReference>
<keyword evidence="5" id="KW-1185">Reference proteome</keyword>
<dbReference type="SUPFAM" id="SSF55920">
    <property type="entry name" value="Creatinase/aminopeptidase"/>
    <property type="match status" value="1"/>
</dbReference>
<dbReference type="Gene3D" id="3.90.230.10">
    <property type="entry name" value="Creatinase/methionine aminopeptidase superfamily"/>
    <property type="match status" value="1"/>
</dbReference>
<evidence type="ECO:0000259" key="3">
    <source>
        <dbReference type="Pfam" id="PF00557"/>
    </source>
</evidence>
<dbReference type="InterPro" id="IPR004545">
    <property type="entry name" value="PA2G4"/>
</dbReference>
<dbReference type="InterPro" id="IPR047113">
    <property type="entry name" value="PA2G4/ARX1"/>
</dbReference>
<evidence type="ECO:0000256" key="2">
    <source>
        <dbReference type="SAM" id="MobiDB-lite"/>
    </source>
</evidence>
<dbReference type="PANTHER" id="PTHR10804:SF11">
    <property type="entry name" value="PROLIFERATION-ASSOCIATED PROTEIN 2G4"/>
    <property type="match status" value="1"/>
</dbReference>
<evidence type="ECO:0000313" key="4">
    <source>
        <dbReference type="EMBL" id="WZN65995.1"/>
    </source>
</evidence>
<accession>A0AAX4PI45</accession>
<feature type="domain" description="Peptidase M24" evidence="3">
    <location>
        <begin position="37"/>
        <end position="179"/>
    </location>
</feature>
<dbReference type="CDD" id="cd01089">
    <property type="entry name" value="PA2G4-like"/>
    <property type="match status" value="1"/>
</dbReference>
<organism evidence="4 5">
    <name type="scientific">Chloropicon roscoffensis</name>
    <dbReference type="NCBI Taxonomy" id="1461544"/>
    <lineage>
        <taxon>Eukaryota</taxon>
        <taxon>Viridiplantae</taxon>
        <taxon>Chlorophyta</taxon>
        <taxon>Chloropicophyceae</taxon>
        <taxon>Chloropicales</taxon>
        <taxon>Chloropicaceae</taxon>
        <taxon>Chloropicon</taxon>
    </lineage>
</organism>
<protein>
    <submittedName>
        <fullName evidence="4">DNA-binding protein ERBB-3</fullName>
    </submittedName>
</protein>
<dbReference type="Proteomes" id="UP001472866">
    <property type="component" value="Chromosome 14"/>
</dbReference>
<dbReference type="EMBL" id="CP151514">
    <property type="protein sequence ID" value="WZN65995.1"/>
    <property type="molecule type" value="Genomic_DNA"/>
</dbReference>
<evidence type="ECO:0000313" key="5">
    <source>
        <dbReference type="Proteomes" id="UP001472866"/>
    </source>
</evidence>
<dbReference type="AlphaFoldDB" id="A0AAX4PI45"/>
<feature type="compositionally biased region" description="Basic residues" evidence="2">
    <location>
        <begin position="381"/>
        <end position="392"/>
    </location>
</feature>
<dbReference type="GO" id="GO:0003677">
    <property type="term" value="F:DNA binding"/>
    <property type="evidence" value="ECO:0007669"/>
    <property type="project" value="UniProtKB-KW"/>
</dbReference>
<dbReference type="SUPFAM" id="SSF46785">
    <property type="entry name" value="Winged helix' DNA-binding domain"/>
    <property type="match status" value="1"/>
</dbReference>
<name>A0AAX4PI45_9CHLO</name>
<feature type="region of interest" description="Disordered" evidence="2">
    <location>
        <begin position="376"/>
        <end position="402"/>
    </location>
</feature>
<reference evidence="4 5" key="1">
    <citation type="submission" date="2024-03" db="EMBL/GenBank/DDBJ databases">
        <title>Complete genome sequence of the green alga Chloropicon roscoffensis RCC1871.</title>
        <authorList>
            <person name="Lemieux C."/>
            <person name="Pombert J.-F."/>
            <person name="Otis C."/>
            <person name="Turmel M."/>
        </authorList>
    </citation>
    <scope>NUCLEOTIDE SEQUENCE [LARGE SCALE GENOMIC DNA]</scope>
    <source>
        <strain evidence="4 5">RCC1871</strain>
    </source>
</reference>